<evidence type="ECO:0000256" key="1">
    <source>
        <dbReference type="ARBA" id="ARBA00004613"/>
    </source>
</evidence>
<protein>
    <submittedName>
        <fullName evidence="8">Putative gnk2-like domain-containing protein</fullName>
    </submittedName>
</protein>
<keyword evidence="9" id="KW-1185">Reference proteome</keyword>
<dbReference type="AlphaFoldDB" id="A0A251V4G9"/>
<keyword evidence="2" id="KW-0964">Secreted</keyword>
<proteinExistence type="inferred from homology"/>
<evidence type="ECO:0000256" key="6">
    <source>
        <dbReference type="SAM" id="SignalP"/>
    </source>
</evidence>
<dbReference type="PANTHER" id="PTHR32411:SF55">
    <property type="entry name" value="CYSTEINE-RICH REPEAT SECRETORY PROTEIN 55"/>
    <property type="match status" value="1"/>
</dbReference>
<sequence length="198" mass="22448">MAFTHQYLLLIFSICILYIYSTQAQLLCNENSNTATTEIANNINTVLTKLFQAISTSGYSVVAFGSGQARVFGLAQCRGDMPPEECSTCIQNIVKEIKTTCPSHTDARLWYNQCYIRYNTKNIFGQVDVGYGTYFVNFKTVADPKTFNEALTTLLNQNNDLASTTRKKISLDTRTMTRTYFMTFKSVCQEKNVMVYKI</sequence>
<keyword evidence="3 6" id="KW-0732">Signal</keyword>
<evidence type="ECO:0000256" key="5">
    <source>
        <dbReference type="ARBA" id="ARBA00038515"/>
    </source>
</evidence>
<evidence type="ECO:0000256" key="3">
    <source>
        <dbReference type="ARBA" id="ARBA00022729"/>
    </source>
</evidence>
<gene>
    <name evidence="8" type="ORF">HannXRQ_Chr03g0065311</name>
</gene>
<evidence type="ECO:0000313" key="9">
    <source>
        <dbReference type="Proteomes" id="UP000215914"/>
    </source>
</evidence>
<dbReference type="Proteomes" id="UP000215914">
    <property type="component" value="Chromosome 3"/>
</dbReference>
<dbReference type="PANTHER" id="PTHR32411">
    <property type="entry name" value="CYSTEINE-RICH REPEAT SECRETORY PROTEIN 38-RELATED"/>
    <property type="match status" value="1"/>
</dbReference>
<feature type="domain" description="Gnk2-homologous" evidence="7">
    <location>
        <begin position="21"/>
        <end position="123"/>
    </location>
</feature>
<dbReference type="InterPro" id="IPR038408">
    <property type="entry name" value="GNK2_sf"/>
</dbReference>
<accession>A0A251V4G9</accession>
<dbReference type="InterPro" id="IPR002902">
    <property type="entry name" value="GNK2"/>
</dbReference>
<organism evidence="8 9">
    <name type="scientific">Helianthus annuus</name>
    <name type="common">Common sunflower</name>
    <dbReference type="NCBI Taxonomy" id="4232"/>
    <lineage>
        <taxon>Eukaryota</taxon>
        <taxon>Viridiplantae</taxon>
        <taxon>Streptophyta</taxon>
        <taxon>Embryophyta</taxon>
        <taxon>Tracheophyta</taxon>
        <taxon>Spermatophyta</taxon>
        <taxon>Magnoliopsida</taxon>
        <taxon>eudicotyledons</taxon>
        <taxon>Gunneridae</taxon>
        <taxon>Pentapetalae</taxon>
        <taxon>asterids</taxon>
        <taxon>campanulids</taxon>
        <taxon>Asterales</taxon>
        <taxon>Asteraceae</taxon>
        <taxon>Asteroideae</taxon>
        <taxon>Heliantheae alliance</taxon>
        <taxon>Heliantheae</taxon>
        <taxon>Helianthus</taxon>
    </lineage>
</organism>
<feature type="signal peptide" evidence="6">
    <location>
        <begin position="1"/>
        <end position="24"/>
    </location>
</feature>
<comment type="similarity">
    <text evidence="5">Belongs to the cysteine-rich repeat secretory protein family.</text>
</comment>
<dbReference type="InterPro" id="IPR050581">
    <property type="entry name" value="CRR_secretory_protein"/>
</dbReference>
<evidence type="ECO:0000256" key="2">
    <source>
        <dbReference type="ARBA" id="ARBA00022525"/>
    </source>
</evidence>
<dbReference type="InParanoid" id="A0A251V4G9"/>
<dbReference type="GO" id="GO:0005576">
    <property type="term" value="C:extracellular region"/>
    <property type="evidence" value="ECO:0007669"/>
    <property type="project" value="UniProtKB-SubCell"/>
</dbReference>
<name>A0A251V4G9_HELAN</name>
<dbReference type="PROSITE" id="PS51473">
    <property type="entry name" value="GNK2"/>
    <property type="match status" value="1"/>
</dbReference>
<reference evidence="9" key="1">
    <citation type="journal article" date="2017" name="Nature">
        <title>The sunflower genome provides insights into oil metabolism, flowering and Asterid evolution.</title>
        <authorList>
            <person name="Badouin H."/>
            <person name="Gouzy J."/>
            <person name="Grassa C.J."/>
            <person name="Murat F."/>
            <person name="Staton S.E."/>
            <person name="Cottret L."/>
            <person name="Lelandais-Briere C."/>
            <person name="Owens G.L."/>
            <person name="Carrere S."/>
            <person name="Mayjonade B."/>
            <person name="Legrand L."/>
            <person name="Gill N."/>
            <person name="Kane N.C."/>
            <person name="Bowers J.E."/>
            <person name="Hubner S."/>
            <person name="Bellec A."/>
            <person name="Berard A."/>
            <person name="Berges H."/>
            <person name="Blanchet N."/>
            <person name="Boniface M.C."/>
            <person name="Brunel D."/>
            <person name="Catrice O."/>
            <person name="Chaidir N."/>
            <person name="Claudel C."/>
            <person name="Donnadieu C."/>
            <person name="Faraut T."/>
            <person name="Fievet G."/>
            <person name="Helmstetter N."/>
            <person name="King M."/>
            <person name="Knapp S.J."/>
            <person name="Lai Z."/>
            <person name="Le Paslier M.C."/>
            <person name="Lippi Y."/>
            <person name="Lorenzon L."/>
            <person name="Mandel J.R."/>
            <person name="Marage G."/>
            <person name="Marchand G."/>
            <person name="Marquand E."/>
            <person name="Bret-Mestries E."/>
            <person name="Morien E."/>
            <person name="Nambeesan S."/>
            <person name="Nguyen T."/>
            <person name="Pegot-Espagnet P."/>
            <person name="Pouilly N."/>
            <person name="Raftis F."/>
            <person name="Sallet E."/>
            <person name="Schiex T."/>
            <person name="Thomas J."/>
            <person name="Vandecasteele C."/>
            <person name="Vares D."/>
            <person name="Vear F."/>
            <person name="Vautrin S."/>
            <person name="Crespi M."/>
            <person name="Mangin B."/>
            <person name="Burke J.M."/>
            <person name="Salse J."/>
            <person name="Munos S."/>
            <person name="Vincourt P."/>
            <person name="Rieseberg L.H."/>
            <person name="Langlade N.B."/>
        </authorList>
    </citation>
    <scope>NUCLEOTIDE SEQUENCE [LARGE SCALE GENOMIC DNA]</scope>
    <source>
        <strain evidence="9">cv. SF193</strain>
    </source>
</reference>
<evidence type="ECO:0000259" key="7">
    <source>
        <dbReference type="PROSITE" id="PS51473"/>
    </source>
</evidence>
<dbReference type="Gene3D" id="3.30.430.20">
    <property type="entry name" value="Gnk2 domain, C-X8-C-X2-C motif"/>
    <property type="match status" value="1"/>
</dbReference>
<comment type="subcellular location">
    <subcellularLocation>
        <location evidence="1">Secreted</location>
    </subcellularLocation>
</comment>
<evidence type="ECO:0000256" key="4">
    <source>
        <dbReference type="ARBA" id="ARBA00022737"/>
    </source>
</evidence>
<dbReference type="CDD" id="cd23509">
    <property type="entry name" value="Gnk2-like"/>
    <property type="match status" value="1"/>
</dbReference>
<keyword evidence="4" id="KW-0677">Repeat</keyword>
<dbReference type="OMA" id="NWFWIND"/>
<dbReference type="EMBL" id="CM007892">
    <property type="protein sequence ID" value="OTG30507.1"/>
    <property type="molecule type" value="Genomic_DNA"/>
</dbReference>
<evidence type="ECO:0000313" key="8">
    <source>
        <dbReference type="EMBL" id="OTG30507.1"/>
    </source>
</evidence>
<feature type="chain" id="PRO_5012038454" evidence="6">
    <location>
        <begin position="25"/>
        <end position="198"/>
    </location>
</feature>
<dbReference type="Pfam" id="PF01657">
    <property type="entry name" value="Stress-antifung"/>
    <property type="match status" value="1"/>
</dbReference>